<proteinExistence type="predicted"/>
<sequence length="225" mass="24576">MGTKMFTVKLLHGVLIITALLLSGCMGWIHKGGEPAGPTVNEQGFSLLTDAGIAEIKKSKHARFDLRSRELTRQAVGLAGTKYGPMIGTPGGPDLAFTFLGPNAVENLVTQNITFAANDLKDTVDLIVWFSAPPNMEAAHAELRAGINRWGFRREDVERWITNSGKRETDKETLGMGLGPAGFVVEVTARKKNGKDIYQYGLELDPELYTAEAIEAIKKTGKYLR</sequence>
<evidence type="ECO:0008006" key="3">
    <source>
        <dbReference type="Google" id="ProtNLM"/>
    </source>
</evidence>
<comment type="caution">
    <text evidence="1">The sequence shown here is derived from an EMBL/GenBank/DDBJ whole genome shotgun (WGS) entry which is preliminary data.</text>
</comment>
<dbReference type="EMBL" id="PECH01000007">
    <property type="protein sequence ID" value="TDZ82133.1"/>
    <property type="molecule type" value="Genomic_DNA"/>
</dbReference>
<evidence type="ECO:0000313" key="1">
    <source>
        <dbReference type="EMBL" id="TDZ82133.1"/>
    </source>
</evidence>
<dbReference type="Proteomes" id="UP000295117">
    <property type="component" value="Unassembled WGS sequence"/>
</dbReference>
<name>A0A4R8S170_9MYCO</name>
<accession>A0A4R8S170</accession>
<dbReference type="AlphaFoldDB" id="A0A4R8S170"/>
<organism evidence="1 2">
    <name type="scientific">Mycobacteroides salmoniphilum</name>
    <dbReference type="NCBI Taxonomy" id="404941"/>
    <lineage>
        <taxon>Bacteria</taxon>
        <taxon>Bacillati</taxon>
        <taxon>Actinomycetota</taxon>
        <taxon>Actinomycetes</taxon>
        <taxon>Mycobacteriales</taxon>
        <taxon>Mycobacteriaceae</taxon>
        <taxon>Mycobacteroides</taxon>
    </lineage>
</organism>
<dbReference type="PROSITE" id="PS51257">
    <property type="entry name" value="PROKAR_LIPOPROTEIN"/>
    <property type="match status" value="1"/>
</dbReference>
<evidence type="ECO:0000313" key="2">
    <source>
        <dbReference type="Proteomes" id="UP000295117"/>
    </source>
</evidence>
<protein>
    <recommendedName>
        <fullName evidence="3">Lipoprotein</fullName>
    </recommendedName>
</protein>
<gene>
    <name evidence="1" type="ORF">DE4585_02665</name>
</gene>
<reference evidence="1 2" key="1">
    <citation type="journal article" date="2019" name="Sci. Rep.">
        <title>Extended insight into the Mycobacterium chelonae-abscessus complex through whole genome sequencing of Mycobacterium salmoniphilum outbreak and Mycobacterium salmoniphilum-like strains.</title>
        <authorList>
            <person name="Behra P.R.K."/>
            <person name="Das S."/>
            <person name="Pettersson B.M.F."/>
            <person name="Shirreff L."/>
            <person name="DuCote T."/>
            <person name="Jacobsson K.G."/>
            <person name="Ennis D.G."/>
            <person name="Kirsebom L.A."/>
        </authorList>
    </citation>
    <scope>NUCLEOTIDE SEQUENCE [LARGE SCALE GENOMIC DNA]</scope>
    <source>
        <strain evidence="1 2">DE 4585</strain>
    </source>
</reference>